<dbReference type="Gene3D" id="3.40.630.30">
    <property type="match status" value="1"/>
</dbReference>
<dbReference type="eggNOG" id="COG0456">
    <property type="taxonomic scope" value="Bacteria"/>
</dbReference>
<dbReference type="PANTHER" id="PTHR43800:SF1">
    <property type="entry name" value="PEPTIDYL-LYSINE N-ACETYLTRANSFERASE YJAB"/>
    <property type="match status" value="1"/>
</dbReference>
<dbReference type="AlphaFoldDB" id="L0GK45"/>
<reference evidence="4 5" key="1">
    <citation type="submission" date="2011-10" db="EMBL/GenBank/DDBJ databases">
        <title>Complete sequence of chromosome of Pseudomonas stutzeri RCH2.</title>
        <authorList>
            <consortium name="US DOE Joint Genome Institute"/>
            <person name="Lucas S."/>
            <person name="Han J."/>
            <person name="Lapidus A."/>
            <person name="Cheng J.-F."/>
            <person name="Goodwin L."/>
            <person name="Pitluck S."/>
            <person name="Peters L."/>
            <person name="Ovchinnikova G."/>
            <person name="Zeytun A."/>
            <person name="Lu M."/>
            <person name="Detter J.C."/>
            <person name="Han C."/>
            <person name="Tapia R."/>
            <person name="Land M."/>
            <person name="Hauser L."/>
            <person name="Kyrpides N."/>
            <person name="Ivanova N."/>
            <person name="Pagani I."/>
            <person name="Chakraborty R."/>
            <person name="Arkin A."/>
            <person name="Dehal P."/>
            <person name="Wall J."/>
            <person name="Hazen T."/>
            <person name="Woyke T."/>
        </authorList>
    </citation>
    <scope>NUCLEOTIDE SEQUENCE [LARGE SCALE GENOMIC DNA]</scope>
    <source>
        <strain evidence="4 5">RCH2</strain>
    </source>
</reference>
<feature type="domain" description="N-acetyltransferase" evidence="3">
    <location>
        <begin position="1"/>
        <end position="142"/>
    </location>
</feature>
<dbReference type="InterPro" id="IPR016181">
    <property type="entry name" value="Acyl_CoA_acyltransferase"/>
</dbReference>
<dbReference type="HOGENOM" id="CLU_013985_21_2_6"/>
<evidence type="ECO:0000313" key="5">
    <source>
        <dbReference type="Proteomes" id="UP000010820"/>
    </source>
</evidence>
<sequence>MIRPCRPADLETVLNIWLEASSGAHDFVARSFWEARLDDMRNLYLPAAQTWVHEQDGTVVGFVSLVDDTLAAIFVAPTEQGCGIGSALLEHAKRQRERLSLTVYAANEASIAFYLRHGFQVAGEQLDEHTGHTELAMIWQPQAPVAGGAGSLSSS</sequence>
<proteinExistence type="predicted"/>
<dbReference type="NCBIfam" id="NF007853">
    <property type="entry name" value="PRK10562.1"/>
    <property type="match status" value="1"/>
</dbReference>
<accession>L0GK45</accession>
<dbReference type="EMBL" id="CP003071">
    <property type="protein sequence ID" value="AGA86157.1"/>
    <property type="molecule type" value="Genomic_DNA"/>
</dbReference>
<dbReference type="KEGG" id="psh:Psest_1607"/>
<dbReference type="PANTHER" id="PTHR43800">
    <property type="entry name" value="PEPTIDYL-LYSINE N-ACETYLTRANSFERASE YJAB"/>
    <property type="match status" value="1"/>
</dbReference>
<dbReference type="Pfam" id="PF13508">
    <property type="entry name" value="Acetyltransf_7"/>
    <property type="match status" value="1"/>
</dbReference>
<dbReference type="PROSITE" id="PS51186">
    <property type="entry name" value="GNAT"/>
    <property type="match status" value="1"/>
</dbReference>
<dbReference type="STRING" id="644801.Psest_1607"/>
<name>L0GK45_STUST</name>
<dbReference type="GO" id="GO:0016747">
    <property type="term" value="F:acyltransferase activity, transferring groups other than amino-acyl groups"/>
    <property type="evidence" value="ECO:0007669"/>
    <property type="project" value="InterPro"/>
</dbReference>
<dbReference type="RefSeq" id="WP_015276465.1">
    <property type="nucleotide sequence ID" value="NC_019936.1"/>
</dbReference>
<evidence type="ECO:0000259" key="3">
    <source>
        <dbReference type="PROSITE" id="PS51186"/>
    </source>
</evidence>
<organism evidence="4 5">
    <name type="scientific">Stutzerimonas stutzeri RCH2</name>
    <dbReference type="NCBI Taxonomy" id="644801"/>
    <lineage>
        <taxon>Bacteria</taxon>
        <taxon>Pseudomonadati</taxon>
        <taxon>Pseudomonadota</taxon>
        <taxon>Gammaproteobacteria</taxon>
        <taxon>Pseudomonadales</taxon>
        <taxon>Pseudomonadaceae</taxon>
        <taxon>Stutzerimonas</taxon>
    </lineage>
</organism>
<keyword evidence="1 4" id="KW-0808">Transferase</keyword>
<evidence type="ECO:0000313" key="4">
    <source>
        <dbReference type="EMBL" id="AGA86157.1"/>
    </source>
</evidence>
<dbReference type="CDD" id="cd04301">
    <property type="entry name" value="NAT_SF"/>
    <property type="match status" value="1"/>
</dbReference>
<dbReference type="Proteomes" id="UP000010820">
    <property type="component" value="Chromosome"/>
</dbReference>
<protein>
    <submittedName>
        <fullName evidence="4">Acetyltransferase</fullName>
    </submittedName>
</protein>
<evidence type="ECO:0000256" key="2">
    <source>
        <dbReference type="ARBA" id="ARBA00023315"/>
    </source>
</evidence>
<keyword evidence="2" id="KW-0012">Acyltransferase</keyword>
<dbReference type="PATRIC" id="fig|644801.3.peg.1566"/>
<gene>
    <name evidence="4" type="ORF">Psest_1607</name>
</gene>
<dbReference type="InterPro" id="IPR000182">
    <property type="entry name" value="GNAT_dom"/>
</dbReference>
<evidence type="ECO:0000256" key="1">
    <source>
        <dbReference type="ARBA" id="ARBA00022679"/>
    </source>
</evidence>
<dbReference type="SUPFAM" id="SSF55729">
    <property type="entry name" value="Acyl-CoA N-acyltransferases (Nat)"/>
    <property type="match status" value="1"/>
</dbReference>